<dbReference type="Proteomes" id="UP001412067">
    <property type="component" value="Unassembled WGS sequence"/>
</dbReference>
<comment type="caution">
    <text evidence="5">The sequence shown here is derived from an EMBL/GenBank/DDBJ whole genome shotgun (WGS) entry which is preliminary data.</text>
</comment>
<keyword evidence="3" id="KW-0326">Glycosidase</keyword>
<evidence type="ECO:0000256" key="3">
    <source>
        <dbReference type="ARBA" id="ARBA00023295"/>
    </source>
</evidence>
<accession>A0ABR2LJV5</accession>
<dbReference type="Gene3D" id="3.20.20.80">
    <property type="entry name" value="Glycosidases"/>
    <property type="match status" value="1"/>
</dbReference>
<dbReference type="EMBL" id="JBBWWR010000019">
    <property type="protein sequence ID" value="KAK8942153.1"/>
    <property type="molecule type" value="Genomic_DNA"/>
</dbReference>
<dbReference type="PANTHER" id="PTHR32227">
    <property type="entry name" value="GLUCAN ENDO-1,3-BETA-GLUCOSIDASE BG1-RELATED-RELATED"/>
    <property type="match status" value="1"/>
</dbReference>
<evidence type="ECO:0000256" key="2">
    <source>
        <dbReference type="ARBA" id="ARBA00022801"/>
    </source>
</evidence>
<sequence length="147" mass="15344">MAGTLTAHNFRPSIPSFILLAFSPSLPVSTPSASGNSLFITAPNGDIPSLSCLPGAYAWVAANISPFYPATNISLIAVGNEIKASGDRNLIVHLVPAIRSLSVALSAVGFPRIRVSTPHSLGILSASQPPSSSRFRRVYDRAIFAAA</sequence>
<evidence type="ECO:0000256" key="4">
    <source>
        <dbReference type="RuleBase" id="RU004335"/>
    </source>
</evidence>
<organism evidence="5 6">
    <name type="scientific">Platanthera guangdongensis</name>
    <dbReference type="NCBI Taxonomy" id="2320717"/>
    <lineage>
        <taxon>Eukaryota</taxon>
        <taxon>Viridiplantae</taxon>
        <taxon>Streptophyta</taxon>
        <taxon>Embryophyta</taxon>
        <taxon>Tracheophyta</taxon>
        <taxon>Spermatophyta</taxon>
        <taxon>Magnoliopsida</taxon>
        <taxon>Liliopsida</taxon>
        <taxon>Asparagales</taxon>
        <taxon>Orchidaceae</taxon>
        <taxon>Orchidoideae</taxon>
        <taxon>Orchideae</taxon>
        <taxon>Orchidinae</taxon>
        <taxon>Platanthera</taxon>
    </lineage>
</organism>
<keyword evidence="2" id="KW-0378">Hydrolase</keyword>
<keyword evidence="6" id="KW-1185">Reference proteome</keyword>
<comment type="similarity">
    <text evidence="1 4">Belongs to the glycosyl hydrolase 17 family.</text>
</comment>
<protein>
    <submittedName>
        <fullName evidence="5">Glucan endo-1,3-beta-glucosidase</fullName>
    </submittedName>
</protein>
<name>A0ABR2LJV5_9ASPA</name>
<evidence type="ECO:0000256" key="1">
    <source>
        <dbReference type="ARBA" id="ARBA00008773"/>
    </source>
</evidence>
<dbReference type="InterPro" id="IPR017853">
    <property type="entry name" value="GH"/>
</dbReference>
<dbReference type="SUPFAM" id="SSF51445">
    <property type="entry name" value="(Trans)glycosidases"/>
    <property type="match status" value="1"/>
</dbReference>
<dbReference type="InterPro" id="IPR000490">
    <property type="entry name" value="Glyco_hydro_17"/>
</dbReference>
<reference evidence="5 6" key="1">
    <citation type="journal article" date="2022" name="Nat. Plants">
        <title>Genomes of leafy and leafless Platanthera orchids illuminate the evolution of mycoheterotrophy.</title>
        <authorList>
            <person name="Li M.H."/>
            <person name="Liu K.W."/>
            <person name="Li Z."/>
            <person name="Lu H.C."/>
            <person name="Ye Q.L."/>
            <person name="Zhang D."/>
            <person name="Wang J.Y."/>
            <person name="Li Y.F."/>
            <person name="Zhong Z.M."/>
            <person name="Liu X."/>
            <person name="Yu X."/>
            <person name="Liu D.K."/>
            <person name="Tu X.D."/>
            <person name="Liu B."/>
            <person name="Hao Y."/>
            <person name="Liao X.Y."/>
            <person name="Jiang Y.T."/>
            <person name="Sun W.H."/>
            <person name="Chen J."/>
            <person name="Chen Y.Q."/>
            <person name="Ai Y."/>
            <person name="Zhai J.W."/>
            <person name="Wu S.S."/>
            <person name="Zhou Z."/>
            <person name="Hsiao Y.Y."/>
            <person name="Wu W.L."/>
            <person name="Chen Y.Y."/>
            <person name="Lin Y.F."/>
            <person name="Hsu J.L."/>
            <person name="Li C.Y."/>
            <person name="Wang Z.W."/>
            <person name="Zhao X."/>
            <person name="Zhong W.Y."/>
            <person name="Ma X.K."/>
            <person name="Ma L."/>
            <person name="Huang J."/>
            <person name="Chen G.Z."/>
            <person name="Huang M.Z."/>
            <person name="Huang L."/>
            <person name="Peng D.H."/>
            <person name="Luo Y.B."/>
            <person name="Zou S.Q."/>
            <person name="Chen S.P."/>
            <person name="Lan S."/>
            <person name="Tsai W.C."/>
            <person name="Van de Peer Y."/>
            <person name="Liu Z.J."/>
        </authorList>
    </citation>
    <scope>NUCLEOTIDE SEQUENCE [LARGE SCALE GENOMIC DNA]</scope>
    <source>
        <strain evidence="5">Lor288</strain>
    </source>
</reference>
<proteinExistence type="inferred from homology"/>
<gene>
    <name evidence="5" type="primary">GLC1</name>
    <name evidence="5" type="ORF">KSP40_PGU011125</name>
</gene>
<dbReference type="InterPro" id="IPR044965">
    <property type="entry name" value="Glyco_hydro_17_plant"/>
</dbReference>
<evidence type="ECO:0000313" key="5">
    <source>
        <dbReference type="EMBL" id="KAK8942153.1"/>
    </source>
</evidence>
<evidence type="ECO:0000313" key="6">
    <source>
        <dbReference type="Proteomes" id="UP001412067"/>
    </source>
</evidence>
<dbReference type="Pfam" id="PF00332">
    <property type="entry name" value="Glyco_hydro_17"/>
    <property type="match status" value="1"/>
</dbReference>